<reference evidence="3 4" key="1">
    <citation type="submission" date="2021-03" db="EMBL/GenBank/DDBJ databases">
        <title>Genomic and phenotypic characterization of Chloracidobacterium isolates provides evidence for multiple species.</title>
        <authorList>
            <person name="Saini M.K."/>
            <person name="Costas A.M.G."/>
            <person name="Tank M."/>
            <person name="Bryant D.A."/>
        </authorList>
    </citation>
    <scope>NUCLEOTIDE SEQUENCE [LARGE SCALE GENOMIC DNA]</scope>
    <source>
        <strain evidence="3 4">N</strain>
    </source>
</reference>
<organism evidence="3 4">
    <name type="scientific">Chloracidobacterium sp. N</name>
    <dbReference type="NCBI Taxonomy" id="2821540"/>
    <lineage>
        <taxon>Bacteria</taxon>
        <taxon>Pseudomonadati</taxon>
        <taxon>Acidobacteriota</taxon>
        <taxon>Terriglobia</taxon>
        <taxon>Terriglobales</taxon>
        <taxon>Acidobacteriaceae</taxon>
        <taxon>Chloracidobacterium</taxon>
        <taxon>Chloracidobacterium aggregatum</taxon>
    </lineage>
</organism>
<sequence>MNCTITCSLWRRLVWLLLGLWLLLHALSPWVGWQAQAQTTTGTILGTVIQRDATPVPGAIVRILNKVNGLTRTARTDARGVYRFDLILPGLYDIRAQADGFRENAIENFIVEVNREKIIQPPPIVLDPPTAPAPTPTTPGQPPAPTPGTTQANIADAALRGSATAEFILALPLRGIRNFDTFALLAPGVAPPPSFFGVSGPGIGPNVGGGEFVVNGVRARGNNFTIDGADNNDQDVGGRRRGYVATAPQPIESLREFQITTLLADAESGRNGGGQINVVSRTGENEFHGNLYSFFNDARLNARDAFDFRAGSVRIGKPPFTRHQSGATLGGPFRQNRWHFFTAFERIGVNRTQATHFAVPTAAERAAALAIGRVPSLLGRDLLDLYPLPNNPGGPHGVNTLTQFLAGNGAATLFSFRSDYQFSPFDRPTLFTARYNLSDDQGRLPNVGDAINSGVDSRTRTHNVAFDFTTRISDRFSNQMRLSYGRQRLGFDEIPGSPFIFQTRSIGVDLTGDGLPDGRSGPLGRVNVLPYSSIGVDPSIFPQGRVVNTIQLADTFIWNHGRGTLKAGADIRFIRSNSFADINYRLNLSFAPGIVIPPGGNFRYASGVDFVGLGLPSDIGQTFVTDPNSTLGLRTTEYNFFINETVRLGSRVIVRGGVRYELNTVPDTGDERLRRGLAVRPEDFPVAPADQPRAAAFFAAFNNYQGFVNQRDGIYDPSRRNFAGRASLAWDVFGSGRTAVRAGYGMFYDIIPLTITGQSRNLFPNSVQSNFRSGIVFPDILRSNPAIFLCPPGSGRCGGRVPPLPDVTPGSESPSPTAASVAAPIIVGSPPLFLGDLFDRQNFSLAYTLPRRNMSVARVHQVSLSVEQVLADRLTAAVAYVGTFGGNIIRPGTPNGGALTPLYFFQATPTSPFDQVQVLQRRNDTAAGAISGFSTDADATYHALQISVRQRFTRGLTFQSAYTWAHAIDSTSELFDTAGNANRSQIELDVPSITRLERGSASFDIRHRFTTGVQYDLPWLASNPWLGGFQVSGIVTLQTGQPFTVITGLDTNRDGNRTDRLATTQGLVLRRRGAQQIALAPGVNPLTLTSFNFTGPGEGLVGRNTFRAPGVALVDVALTKRFVFAERYALLLRVEAFNLFNRTHFATPIRILEAPAFGRAVATAVPPRQFQFALKFQF</sequence>
<evidence type="ECO:0000313" key="3">
    <source>
        <dbReference type="EMBL" id="QUV95647.1"/>
    </source>
</evidence>
<protein>
    <submittedName>
        <fullName evidence="3">Carboxypeptidase regulatory-like domain-containing protein</fullName>
    </submittedName>
</protein>
<accession>A0ABX8B6H4</accession>
<evidence type="ECO:0000256" key="1">
    <source>
        <dbReference type="SAM" id="MobiDB-lite"/>
    </source>
</evidence>
<name>A0ABX8B6H4_9BACT</name>
<evidence type="ECO:0000313" key="4">
    <source>
        <dbReference type="Proteomes" id="UP000677668"/>
    </source>
</evidence>
<dbReference type="SUPFAM" id="SSF49452">
    <property type="entry name" value="Starch-binding domain-like"/>
    <property type="match status" value="1"/>
</dbReference>
<dbReference type="Pfam" id="PF13620">
    <property type="entry name" value="CarboxypepD_reg"/>
    <property type="match status" value="1"/>
</dbReference>
<evidence type="ECO:0000259" key="2">
    <source>
        <dbReference type="Pfam" id="PF25183"/>
    </source>
</evidence>
<feature type="domain" description="TonB-dependent transporter Oar-like beta-barrel" evidence="2">
    <location>
        <begin position="279"/>
        <end position="1171"/>
    </location>
</feature>
<dbReference type="Pfam" id="PF25183">
    <property type="entry name" value="OMP_b-brl_4"/>
    <property type="match status" value="1"/>
</dbReference>
<keyword evidence="4" id="KW-1185">Reference proteome</keyword>
<dbReference type="EMBL" id="CP072643">
    <property type="protein sequence ID" value="QUV95647.1"/>
    <property type="molecule type" value="Genomic_DNA"/>
</dbReference>
<dbReference type="RefSeq" id="WP_211423863.1">
    <property type="nucleotide sequence ID" value="NZ_CP072643.1"/>
</dbReference>
<dbReference type="Proteomes" id="UP000677668">
    <property type="component" value="Chromosome 2"/>
</dbReference>
<proteinExistence type="predicted"/>
<dbReference type="SUPFAM" id="SSF56935">
    <property type="entry name" value="Porins"/>
    <property type="match status" value="1"/>
</dbReference>
<feature type="region of interest" description="Disordered" evidence="1">
    <location>
        <begin position="121"/>
        <end position="150"/>
    </location>
</feature>
<dbReference type="InterPro" id="IPR057601">
    <property type="entry name" value="Oar-like_b-barrel"/>
</dbReference>
<feature type="compositionally biased region" description="Pro residues" evidence="1">
    <location>
        <begin position="121"/>
        <end position="146"/>
    </location>
</feature>
<gene>
    <name evidence="3" type="ORF">J8C05_12525</name>
</gene>
<dbReference type="InterPro" id="IPR013784">
    <property type="entry name" value="Carb-bd-like_fold"/>
</dbReference>
<dbReference type="Gene3D" id="2.60.40.1120">
    <property type="entry name" value="Carboxypeptidase-like, regulatory domain"/>
    <property type="match status" value="1"/>
</dbReference>